<comment type="caution">
    <text evidence="1">The sequence shown here is derived from an EMBL/GenBank/DDBJ whole genome shotgun (WGS) entry which is preliminary data.</text>
</comment>
<gene>
    <name evidence="1" type="ORF">SDC9_67331</name>
</gene>
<evidence type="ECO:0000313" key="1">
    <source>
        <dbReference type="EMBL" id="MPM20893.1"/>
    </source>
</evidence>
<protein>
    <submittedName>
        <fullName evidence="1">Uncharacterized protein</fullName>
    </submittedName>
</protein>
<organism evidence="1">
    <name type="scientific">bioreactor metagenome</name>
    <dbReference type="NCBI Taxonomy" id="1076179"/>
    <lineage>
        <taxon>unclassified sequences</taxon>
        <taxon>metagenomes</taxon>
        <taxon>ecological metagenomes</taxon>
    </lineage>
</organism>
<accession>A0A644Y302</accession>
<reference evidence="1" key="1">
    <citation type="submission" date="2019-08" db="EMBL/GenBank/DDBJ databases">
        <authorList>
            <person name="Kucharzyk K."/>
            <person name="Murdoch R.W."/>
            <person name="Higgins S."/>
            <person name="Loffler F."/>
        </authorList>
    </citation>
    <scope>NUCLEOTIDE SEQUENCE</scope>
</reference>
<name>A0A644Y302_9ZZZZ</name>
<dbReference type="AlphaFoldDB" id="A0A644Y302"/>
<sequence>MRMLFGNQLSQSQSNSQCNIFFLDPAVGTDRAGILTSMAGVYDHFSDTHRGTLLSCEVAGQVQAKNDQKSFQRHNCC</sequence>
<dbReference type="EMBL" id="VSSQ01003478">
    <property type="protein sequence ID" value="MPM20893.1"/>
    <property type="molecule type" value="Genomic_DNA"/>
</dbReference>
<proteinExistence type="predicted"/>